<keyword evidence="3" id="KW-1185">Reference proteome</keyword>
<dbReference type="Proteomes" id="UP000499080">
    <property type="component" value="Unassembled WGS sequence"/>
</dbReference>
<name>A0A4Y2GNN0_ARAVE</name>
<proteinExistence type="predicted"/>
<reference evidence="2 3" key="1">
    <citation type="journal article" date="2019" name="Sci. Rep.">
        <title>Orb-weaving spider Araneus ventricosus genome elucidates the spidroin gene catalogue.</title>
        <authorList>
            <person name="Kono N."/>
            <person name="Nakamura H."/>
            <person name="Ohtoshi R."/>
            <person name="Moran D.A.P."/>
            <person name="Shinohara A."/>
            <person name="Yoshida Y."/>
            <person name="Fujiwara M."/>
            <person name="Mori M."/>
            <person name="Tomita M."/>
            <person name="Arakawa K."/>
        </authorList>
    </citation>
    <scope>NUCLEOTIDE SEQUENCE [LARGE SCALE GENOMIC DNA]</scope>
</reference>
<protein>
    <submittedName>
        <fullName evidence="2">Uncharacterized protein</fullName>
    </submittedName>
</protein>
<dbReference type="AlphaFoldDB" id="A0A4Y2GNN0"/>
<evidence type="ECO:0000313" key="3">
    <source>
        <dbReference type="Proteomes" id="UP000499080"/>
    </source>
</evidence>
<dbReference type="OrthoDB" id="8727817at2759"/>
<evidence type="ECO:0000313" key="2">
    <source>
        <dbReference type="EMBL" id="GBM54375.1"/>
    </source>
</evidence>
<accession>A0A4Y2GNN0</accession>
<gene>
    <name evidence="2" type="ORF">AVEN_82988_1</name>
</gene>
<comment type="caution">
    <text evidence="2">The sequence shown here is derived from an EMBL/GenBank/DDBJ whole genome shotgun (WGS) entry which is preliminary data.</text>
</comment>
<evidence type="ECO:0000256" key="1">
    <source>
        <dbReference type="SAM" id="Coils"/>
    </source>
</evidence>
<dbReference type="EMBL" id="BGPR01001457">
    <property type="protein sequence ID" value="GBM54375.1"/>
    <property type="molecule type" value="Genomic_DNA"/>
</dbReference>
<keyword evidence="1" id="KW-0175">Coiled coil</keyword>
<feature type="coiled-coil region" evidence="1">
    <location>
        <begin position="4"/>
        <end position="67"/>
    </location>
</feature>
<sequence>MHLIRAMEDKFEKLFAMIAEMRSRQEEMKFQFQGVDGIIEEINDGIQRKIERINDKVQRKIEEGEAKVQGEIGDIEMRLN</sequence>
<organism evidence="2 3">
    <name type="scientific">Araneus ventricosus</name>
    <name type="common">Orbweaver spider</name>
    <name type="synonym">Epeira ventricosa</name>
    <dbReference type="NCBI Taxonomy" id="182803"/>
    <lineage>
        <taxon>Eukaryota</taxon>
        <taxon>Metazoa</taxon>
        <taxon>Ecdysozoa</taxon>
        <taxon>Arthropoda</taxon>
        <taxon>Chelicerata</taxon>
        <taxon>Arachnida</taxon>
        <taxon>Araneae</taxon>
        <taxon>Araneomorphae</taxon>
        <taxon>Entelegynae</taxon>
        <taxon>Araneoidea</taxon>
        <taxon>Araneidae</taxon>
        <taxon>Araneus</taxon>
    </lineage>
</organism>